<proteinExistence type="predicted"/>
<keyword evidence="2" id="KW-1185">Reference proteome</keyword>
<reference evidence="1 2" key="1">
    <citation type="submission" date="2020-02" db="EMBL/GenBank/DDBJ databases">
        <authorList>
            <person name="Ferguson B K."/>
        </authorList>
    </citation>
    <scope>NUCLEOTIDE SEQUENCE [LARGE SCALE GENOMIC DNA]</scope>
</reference>
<gene>
    <name evidence="1" type="ORF">NTEN_LOCUS12499</name>
</gene>
<accession>A0A6H5GTY4</accession>
<evidence type="ECO:0000313" key="1">
    <source>
        <dbReference type="EMBL" id="CAB0007137.1"/>
    </source>
</evidence>
<dbReference type="AlphaFoldDB" id="A0A6H5GTY4"/>
<dbReference type="EMBL" id="CADCXU010018798">
    <property type="protein sequence ID" value="CAB0007137.1"/>
    <property type="molecule type" value="Genomic_DNA"/>
</dbReference>
<sequence>MSHRVTQGLRLQIIRTNYLFAPKEGVHAPRRKSSFRRVQKLKLTVHRKINIFIVRPYSRNYLHLDHMNCKIPEDQLEDRFFKWGEGFLNLLLWDPFEGARPRLSVPVEKGNAARLYHIYSKSNAFRLVKAFQRQIVGRTPKLDQNVKFFHKLAFRRDFHRKPVVRR</sequence>
<organism evidence="1 2">
    <name type="scientific">Nesidiocoris tenuis</name>
    <dbReference type="NCBI Taxonomy" id="355587"/>
    <lineage>
        <taxon>Eukaryota</taxon>
        <taxon>Metazoa</taxon>
        <taxon>Ecdysozoa</taxon>
        <taxon>Arthropoda</taxon>
        <taxon>Hexapoda</taxon>
        <taxon>Insecta</taxon>
        <taxon>Pterygota</taxon>
        <taxon>Neoptera</taxon>
        <taxon>Paraneoptera</taxon>
        <taxon>Hemiptera</taxon>
        <taxon>Heteroptera</taxon>
        <taxon>Panheteroptera</taxon>
        <taxon>Cimicomorpha</taxon>
        <taxon>Miridae</taxon>
        <taxon>Dicyphina</taxon>
        <taxon>Nesidiocoris</taxon>
    </lineage>
</organism>
<evidence type="ECO:0000313" key="2">
    <source>
        <dbReference type="Proteomes" id="UP000479000"/>
    </source>
</evidence>
<dbReference type="Proteomes" id="UP000479000">
    <property type="component" value="Unassembled WGS sequence"/>
</dbReference>
<name>A0A6H5GTY4_9HEMI</name>
<protein>
    <submittedName>
        <fullName evidence="1">Uncharacterized protein</fullName>
    </submittedName>
</protein>